<evidence type="ECO:0000256" key="5">
    <source>
        <dbReference type="HAMAP-Rule" id="MF_00270"/>
    </source>
</evidence>
<proteinExistence type="inferred from homology"/>
<dbReference type="PANTHER" id="PTHR13479:SF40">
    <property type="entry name" value="SMALL RIBOSOMAL SUBUNIT PROTEIN BS18M"/>
    <property type="match status" value="1"/>
</dbReference>
<keyword evidence="8" id="KW-1185">Reference proteome</keyword>
<reference evidence="7 8" key="1">
    <citation type="submission" date="2016-10" db="EMBL/GenBank/DDBJ databases">
        <authorList>
            <person name="de Groot N.N."/>
        </authorList>
    </citation>
    <scope>NUCLEOTIDE SEQUENCE [LARGE SCALE GENOMIC DNA]</scope>
    <source>
        <strain evidence="7 8">DSM 15269</strain>
    </source>
</reference>
<dbReference type="RefSeq" id="WP_092061498.1">
    <property type="nucleotide sequence ID" value="NZ_FNIN01000001.1"/>
</dbReference>
<dbReference type="HAMAP" id="MF_00270">
    <property type="entry name" value="Ribosomal_bS18"/>
    <property type="match status" value="1"/>
</dbReference>
<dbReference type="Proteomes" id="UP000199602">
    <property type="component" value="Unassembled WGS sequence"/>
</dbReference>
<comment type="function">
    <text evidence="5">Binds as a heterodimer with protein bS6 to the central domain of the 16S rRNA, where it helps stabilize the platform of the 30S subunit.</text>
</comment>
<evidence type="ECO:0000256" key="4">
    <source>
        <dbReference type="ARBA" id="ARBA00035141"/>
    </source>
</evidence>
<keyword evidence="5" id="KW-0694">RNA-binding</keyword>
<keyword evidence="5" id="KW-0699">rRNA-binding</keyword>
<evidence type="ECO:0000313" key="7">
    <source>
        <dbReference type="EMBL" id="SDN20384.1"/>
    </source>
</evidence>
<evidence type="ECO:0000313" key="8">
    <source>
        <dbReference type="Proteomes" id="UP000199602"/>
    </source>
</evidence>
<dbReference type="Pfam" id="PF01084">
    <property type="entry name" value="Ribosomal_S18"/>
    <property type="match status" value="1"/>
</dbReference>
<evidence type="ECO:0000256" key="2">
    <source>
        <dbReference type="ARBA" id="ARBA00022980"/>
    </source>
</evidence>
<accession>A0A1G9ZGK7</accession>
<dbReference type="PROSITE" id="PS00057">
    <property type="entry name" value="RIBOSOMAL_S18"/>
    <property type="match status" value="1"/>
</dbReference>
<keyword evidence="2 5" id="KW-0689">Ribosomal protein</keyword>
<dbReference type="InterPro" id="IPR001648">
    <property type="entry name" value="Ribosomal_bS18"/>
</dbReference>
<evidence type="ECO:0000256" key="1">
    <source>
        <dbReference type="ARBA" id="ARBA00005589"/>
    </source>
</evidence>
<protein>
    <recommendedName>
        <fullName evidence="4 5">Small ribosomal subunit protein bS18</fullName>
    </recommendedName>
</protein>
<sequence>MSNNKVRKFVPRKKFCRFCADKNLVIDYKRPDILSQFVTERGKIIGRRITGTCAKHQRALTRAIKRARQMALMYYTTVHSTEVKKKTMSI</sequence>
<dbReference type="SUPFAM" id="SSF46911">
    <property type="entry name" value="Ribosomal protein S18"/>
    <property type="match status" value="1"/>
</dbReference>
<dbReference type="PANTHER" id="PTHR13479">
    <property type="entry name" value="30S RIBOSOMAL PROTEIN S18"/>
    <property type="match status" value="1"/>
</dbReference>
<comment type="subunit">
    <text evidence="5">Part of the 30S ribosomal subunit. Forms a tight heterodimer with protein bS6.</text>
</comment>
<evidence type="ECO:0000256" key="6">
    <source>
        <dbReference type="RuleBase" id="RU003910"/>
    </source>
</evidence>
<evidence type="ECO:0000256" key="3">
    <source>
        <dbReference type="ARBA" id="ARBA00023274"/>
    </source>
</evidence>
<dbReference type="NCBIfam" id="TIGR00165">
    <property type="entry name" value="S18"/>
    <property type="match status" value="1"/>
</dbReference>
<gene>
    <name evidence="5" type="primary">rpsR</name>
    <name evidence="7" type="ORF">SAMN04488516_10116</name>
</gene>
<keyword evidence="3 5" id="KW-0687">Ribonucleoprotein</keyword>
<dbReference type="STRING" id="206665.SAMN04488516_10116"/>
<dbReference type="AlphaFoldDB" id="A0A1G9ZGK7"/>
<comment type="similarity">
    <text evidence="1 5 6">Belongs to the bacterial ribosomal protein bS18 family.</text>
</comment>
<dbReference type="InterPro" id="IPR018275">
    <property type="entry name" value="Ribosomal_bS18_CS"/>
</dbReference>
<dbReference type="GO" id="GO:0022627">
    <property type="term" value="C:cytosolic small ribosomal subunit"/>
    <property type="evidence" value="ECO:0007669"/>
    <property type="project" value="TreeGrafter"/>
</dbReference>
<dbReference type="EMBL" id="FNIN01000001">
    <property type="protein sequence ID" value="SDN20384.1"/>
    <property type="molecule type" value="Genomic_DNA"/>
</dbReference>
<dbReference type="GO" id="GO:0003735">
    <property type="term" value="F:structural constituent of ribosome"/>
    <property type="evidence" value="ECO:0007669"/>
    <property type="project" value="InterPro"/>
</dbReference>
<dbReference type="OrthoDB" id="9812008at2"/>
<dbReference type="Gene3D" id="4.10.640.10">
    <property type="entry name" value="Ribosomal protein S18"/>
    <property type="match status" value="1"/>
</dbReference>
<organism evidence="7 8">
    <name type="scientific">Desulfonauticus submarinus</name>
    <dbReference type="NCBI Taxonomy" id="206665"/>
    <lineage>
        <taxon>Bacteria</taxon>
        <taxon>Pseudomonadati</taxon>
        <taxon>Thermodesulfobacteriota</taxon>
        <taxon>Desulfovibrionia</taxon>
        <taxon>Desulfovibrionales</taxon>
        <taxon>Desulfonauticaceae</taxon>
        <taxon>Desulfonauticus</taxon>
    </lineage>
</organism>
<name>A0A1G9ZGK7_9BACT</name>
<dbReference type="GO" id="GO:0070181">
    <property type="term" value="F:small ribosomal subunit rRNA binding"/>
    <property type="evidence" value="ECO:0007669"/>
    <property type="project" value="TreeGrafter"/>
</dbReference>
<dbReference type="PRINTS" id="PR00974">
    <property type="entry name" value="RIBOSOMALS18"/>
</dbReference>
<dbReference type="InterPro" id="IPR036870">
    <property type="entry name" value="Ribosomal_bS18_sf"/>
</dbReference>
<dbReference type="GO" id="GO:0006412">
    <property type="term" value="P:translation"/>
    <property type="evidence" value="ECO:0007669"/>
    <property type="project" value="UniProtKB-UniRule"/>
</dbReference>